<sequence>MDEHKNGSRRTYPSTCTCASTGGGGGGCDGGCIGDNRSSKRLKQKKVPQRGLGVAQLEKIRLEEQHKKGKILQPQACNIFPPNDETMSPSNKFSSTLDLQCPNLKSSNNHLCLDPLTHPFFLPPSSVSLPTISSNGGSSTNSLFKPSPSMPNFDDLCSNPMTLPKTLSFGSGFDGSWPEKFNGGFNLDYENQKLDHDFDPVTYEANNPILNFPNFMQRSMTFQQPHPSSKMEPPSNQSYFHNKYSPSWQEGEKMFGLKRKYPFAREIPPTPTFHGKSLIPLVDPLVRSNESVLGSNGFPANAKPRNHMSREPSNSIPQAEQNSRNVVQENGDFLTLAPPLADSPSSNVKHRDTLDNSAHSKQDLQEASQGLLEDRSRRPRNSGSSILNGQPFFSFFPSPSLGSCDSEVGERVDLSLKL</sequence>
<gene>
    <name evidence="5" type="ORF">LIER_24766</name>
</gene>
<evidence type="ECO:0000256" key="4">
    <source>
        <dbReference type="SAM" id="MobiDB-lite"/>
    </source>
</evidence>
<keyword evidence="1" id="KW-0678">Repressor</keyword>
<keyword evidence="2" id="KW-0805">Transcription regulation</keyword>
<feature type="region of interest" description="Disordered" evidence="4">
    <location>
        <begin position="335"/>
        <end position="389"/>
    </location>
</feature>
<protein>
    <submittedName>
        <fullName evidence="5">Uncharacterized protein</fullName>
    </submittedName>
</protein>
<name>A0AAV3R4J6_LITER</name>
<dbReference type="PANTHER" id="PTHR33388:SF1">
    <property type="entry name" value="PROTEIN SPEAR2"/>
    <property type="match status" value="1"/>
</dbReference>
<feature type="compositionally biased region" description="Basic and acidic residues" evidence="4">
    <location>
        <begin position="349"/>
        <end position="364"/>
    </location>
</feature>
<proteinExistence type="predicted"/>
<dbReference type="Proteomes" id="UP001454036">
    <property type="component" value="Unassembled WGS sequence"/>
</dbReference>
<dbReference type="PANTHER" id="PTHR33388">
    <property type="entry name" value="OS01G0212500 PROTEIN"/>
    <property type="match status" value="1"/>
</dbReference>
<organism evidence="5 6">
    <name type="scientific">Lithospermum erythrorhizon</name>
    <name type="common">Purple gromwell</name>
    <name type="synonym">Lithospermum officinale var. erythrorhizon</name>
    <dbReference type="NCBI Taxonomy" id="34254"/>
    <lineage>
        <taxon>Eukaryota</taxon>
        <taxon>Viridiplantae</taxon>
        <taxon>Streptophyta</taxon>
        <taxon>Embryophyta</taxon>
        <taxon>Tracheophyta</taxon>
        <taxon>Spermatophyta</taxon>
        <taxon>Magnoliopsida</taxon>
        <taxon>eudicotyledons</taxon>
        <taxon>Gunneridae</taxon>
        <taxon>Pentapetalae</taxon>
        <taxon>asterids</taxon>
        <taxon>lamiids</taxon>
        <taxon>Boraginales</taxon>
        <taxon>Boraginaceae</taxon>
        <taxon>Boraginoideae</taxon>
        <taxon>Lithospermeae</taxon>
        <taxon>Lithospermum</taxon>
    </lineage>
</organism>
<accession>A0AAV3R4J6</accession>
<dbReference type="AlphaFoldDB" id="A0AAV3R4J6"/>
<feature type="region of interest" description="Disordered" evidence="4">
    <location>
        <begin position="296"/>
        <end position="322"/>
    </location>
</feature>
<feature type="compositionally biased region" description="Polar residues" evidence="4">
    <location>
        <begin position="311"/>
        <end position="322"/>
    </location>
</feature>
<evidence type="ECO:0000256" key="3">
    <source>
        <dbReference type="ARBA" id="ARBA00023163"/>
    </source>
</evidence>
<evidence type="ECO:0000256" key="1">
    <source>
        <dbReference type="ARBA" id="ARBA00022491"/>
    </source>
</evidence>
<evidence type="ECO:0000256" key="2">
    <source>
        <dbReference type="ARBA" id="ARBA00023015"/>
    </source>
</evidence>
<evidence type="ECO:0000313" key="5">
    <source>
        <dbReference type="EMBL" id="GAA0170531.1"/>
    </source>
</evidence>
<keyword evidence="3" id="KW-0804">Transcription</keyword>
<reference evidence="5 6" key="1">
    <citation type="submission" date="2024-01" db="EMBL/GenBank/DDBJ databases">
        <title>The complete chloroplast genome sequence of Lithospermum erythrorhizon: insights into the phylogenetic relationship among Boraginaceae species and the maternal lineages of purple gromwells.</title>
        <authorList>
            <person name="Okada T."/>
            <person name="Watanabe K."/>
        </authorList>
    </citation>
    <scope>NUCLEOTIDE SEQUENCE [LARGE SCALE GENOMIC DNA]</scope>
</reference>
<dbReference type="PROSITE" id="PS51257">
    <property type="entry name" value="PROKAR_LIPOPROTEIN"/>
    <property type="match status" value="1"/>
</dbReference>
<dbReference type="GO" id="GO:0003700">
    <property type="term" value="F:DNA-binding transcription factor activity"/>
    <property type="evidence" value="ECO:0007669"/>
    <property type="project" value="InterPro"/>
</dbReference>
<keyword evidence="6" id="KW-1185">Reference proteome</keyword>
<dbReference type="InterPro" id="IPR040356">
    <property type="entry name" value="SPEAR"/>
</dbReference>
<dbReference type="EMBL" id="BAABME010007281">
    <property type="protein sequence ID" value="GAA0170531.1"/>
    <property type="molecule type" value="Genomic_DNA"/>
</dbReference>
<evidence type="ECO:0000313" key="6">
    <source>
        <dbReference type="Proteomes" id="UP001454036"/>
    </source>
</evidence>
<comment type="caution">
    <text evidence="5">The sequence shown here is derived from an EMBL/GenBank/DDBJ whole genome shotgun (WGS) entry which is preliminary data.</text>
</comment>